<organism evidence="1 2">
    <name type="scientific">Motilibacter rhizosphaerae</name>
    <dbReference type="NCBI Taxonomy" id="598652"/>
    <lineage>
        <taxon>Bacteria</taxon>
        <taxon>Bacillati</taxon>
        <taxon>Actinomycetota</taxon>
        <taxon>Actinomycetes</taxon>
        <taxon>Motilibacterales</taxon>
        <taxon>Motilibacteraceae</taxon>
        <taxon>Motilibacter</taxon>
    </lineage>
</organism>
<reference evidence="1 2" key="1">
    <citation type="submission" date="2019-02" db="EMBL/GenBank/DDBJ databases">
        <title>Genomic Encyclopedia of Type Strains, Phase IV (KMG-IV): sequencing the most valuable type-strain genomes for metagenomic binning, comparative biology and taxonomic classification.</title>
        <authorList>
            <person name="Goeker M."/>
        </authorList>
    </citation>
    <scope>NUCLEOTIDE SEQUENCE [LARGE SCALE GENOMIC DNA]</scope>
    <source>
        <strain evidence="1 2">DSM 45622</strain>
    </source>
</reference>
<evidence type="ECO:0008006" key="3">
    <source>
        <dbReference type="Google" id="ProtNLM"/>
    </source>
</evidence>
<accession>A0A4Q7N780</accession>
<evidence type="ECO:0000313" key="1">
    <source>
        <dbReference type="EMBL" id="RZS77570.1"/>
    </source>
</evidence>
<gene>
    <name evidence="1" type="ORF">EV189_4005</name>
</gene>
<dbReference type="RefSeq" id="WP_130494723.1">
    <property type="nucleotide sequence ID" value="NZ_SGXD01000009.1"/>
</dbReference>
<comment type="caution">
    <text evidence="1">The sequence shown here is derived from an EMBL/GenBank/DDBJ whole genome shotgun (WGS) entry which is preliminary data.</text>
</comment>
<name>A0A4Q7N780_9ACTN</name>
<keyword evidence="2" id="KW-1185">Reference proteome</keyword>
<protein>
    <recommendedName>
        <fullName evidence="3">Lipoprotein</fullName>
    </recommendedName>
</protein>
<dbReference type="AlphaFoldDB" id="A0A4Q7N780"/>
<evidence type="ECO:0000313" key="2">
    <source>
        <dbReference type="Proteomes" id="UP000293638"/>
    </source>
</evidence>
<dbReference type="EMBL" id="SGXD01000009">
    <property type="protein sequence ID" value="RZS77570.1"/>
    <property type="molecule type" value="Genomic_DNA"/>
</dbReference>
<sequence length="160" mass="17198">MPLSGRTARALPLLVGLALLAGCGFVPMDPAGRRLALQVQGDEVTVVVAPCKDFAITSVHVTDARTGTVLWDVRWPTASLQEVRLGDETQFREARVHLAPSWRRSEQIDVQVGSDGEHDDGGWADAFSPARLGAGLNGASDFGYRTITRAELARKGCSTR</sequence>
<dbReference type="Proteomes" id="UP000293638">
    <property type="component" value="Unassembled WGS sequence"/>
</dbReference>
<proteinExistence type="predicted"/>
<dbReference type="PROSITE" id="PS51257">
    <property type="entry name" value="PROKAR_LIPOPROTEIN"/>
    <property type="match status" value="1"/>
</dbReference>